<dbReference type="AlphaFoldDB" id="A0A0W8F6R6"/>
<dbReference type="EMBL" id="LNQE01001489">
    <property type="protein sequence ID" value="KUG16567.1"/>
    <property type="molecule type" value="Genomic_DNA"/>
</dbReference>
<evidence type="ECO:0000313" key="1">
    <source>
        <dbReference type="EMBL" id="KUG16567.1"/>
    </source>
</evidence>
<proteinExistence type="predicted"/>
<gene>
    <name evidence="1" type="ORF">ASZ90_013751</name>
</gene>
<protein>
    <submittedName>
        <fullName evidence="1">Uncharacterized protein</fullName>
    </submittedName>
</protein>
<sequence>MRGVRKRRKEKNKKNSLDMISPTSFYSSQDDKIKLNWFCYELALSIYDSMKDELAYRLRRKKISDEVLAEFCIYYTKAMKDEVLRQLSGEIEKVCISYEPVESFFPDIGDDMVNKMTDAISYAWDHMLSICEVCPNRCISEKDVFCTLFDEKHLFE</sequence>
<reference evidence="1" key="1">
    <citation type="journal article" date="2015" name="Proc. Natl. Acad. Sci. U.S.A.">
        <title>Networks of energetic and metabolic interactions define dynamics in microbial communities.</title>
        <authorList>
            <person name="Embree M."/>
            <person name="Liu J.K."/>
            <person name="Al-Bassam M.M."/>
            <person name="Zengler K."/>
        </authorList>
    </citation>
    <scope>NUCLEOTIDE SEQUENCE</scope>
</reference>
<accession>A0A0W8F6R6</accession>
<organism evidence="1">
    <name type="scientific">hydrocarbon metagenome</name>
    <dbReference type="NCBI Taxonomy" id="938273"/>
    <lineage>
        <taxon>unclassified sequences</taxon>
        <taxon>metagenomes</taxon>
        <taxon>ecological metagenomes</taxon>
    </lineage>
</organism>
<comment type="caution">
    <text evidence="1">The sequence shown here is derived from an EMBL/GenBank/DDBJ whole genome shotgun (WGS) entry which is preliminary data.</text>
</comment>
<name>A0A0W8F6R6_9ZZZZ</name>